<sequence>MSTKVVYVTGCLGFIGYHVTRSCLDAGYYVIGVDKKTYAANVQFLPELLENEQFKFIESDINDLDMLYDCDYIINTAAETHVDNSIVSSDVFLQSNINGVHHLLNLIKERHRFKMPILLHFSTDEVYGDIIEGSHIETDMLKPSNPYSATKAAADMLICAWARTFKVPYVIVRPTNNYGIGQYTEKFIPKSVKSLQLGRPIPLHDEGKPKRTWLHVSDTASAVIKIIESGVQNEIYNISGNYENQNIIIAMKICDIHGHGYIDYMNQLDLTITRPGQDVRYSIDDSKLRELGWEPIANFDNELKKIVEYYRQTFVW</sequence>
<dbReference type="PANTHER" id="PTHR43000">
    <property type="entry name" value="DTDP-D-GLUCOSE 4,6-DEHYDRATASE-RELATED"/>
    <property type="match status" value="1"/>
</dbReference>
<dbReference type="InterPro" id="IPR016040">
    <property type="entry name" value="NAD(P)-bd_dom"/>
</dbReference>
<proteinExistence type="predicted"/>
<gene>
    <name evidence="2" type="ORF">UFOVP257_65</name>
</gene>
<dbReference type="InterPro" id="IPR036291">
    <property type="entry name" value="NAD(P)-bd_dom_sf"/>
</dbReference>
<protein>
    <submittedName>
        <fullName evidence="2">RfbB dTDP-D-glucose 4,6-dehydratase</fullName>
    </submittedName>
</protein>
<dbReference type="SUPFAM" id="SSF51735">
    <property type="entry name" value="NAD(P)-binding Rossmann-fold domains"/>
    <property type="match status" value="1"/>
</dbReference>
<feature type="domain" description="NAD(P)-binding" evidence="1">
    <location>
        <begin position="8"/>
        <end position="304"/>
    </location>
</feature>
<evidence type="ECO:0000259" key="1">
    <source>
        <dbReference type="Pfam" id="PF16363"/>
    </source>
</evidence>
<accession>A0A6J5LN48</accession>
<dbReference type="Pfam" id="PF16363">
    <property type="entry name" value="GDP_Man_Dehyd"/>
    <property type="match status" value="1"/>
</dbReference>
<evidence type="ECO:0000313" key="2">
    <source>
        <dbReference type="EMBL" id="CAB4133179.1"/>
    </source>
</evidence>
<dbReference type="EMBL" id="LR796274">
    <property type="protein sequence ID" value="CAB4133179.1"/>
    <property type="molecule type" value="Genomic_DNA"/>
</dbReference>
<dbReference type="Gene3D" id="3.40.50.720">
    <property type="entry name" value="NAD(P)-binding Rossmann-like Domain"/>
    <property type="match status" value="1"/>
</dbReference>
<name>A0A6J5LN48_9CAUD</name>
<reference evidence="2" key="1">
    <citation type="submission" date="2020-04" db="EMBL/GenBank/DDBJ databases">
        <authorList>
            <person name="Chiriac C."/>
            <person name="Salcher M."/>
            <person name="Ghai R."/>
            <person name="Kavagutti S V."/>
        </authorList>
    </citation>
    <scope>NUCLEOTIDE SEQUENCE</scope>
</reference>
<dbReference type="Gene3D" id="3.90.25.10">
    <property type="entry name" value="UDP-galactose 4-epimerase, domain 1"/>
    <property type="match status" value="1"/>
</dbReference>
<organism evidence="2">
    <name type="scientific">uncultured Caudovirales phage</name>
    <dbReference type="NCBI Taxonomy" id="2100421"/>
    <lineage>
        <taxon>Viruses</taxon>
        <taxon>Duplodnaviria</taxon>
        <taxon>Heunggongvirae</taxon>
        <taxon>Uroviricota</taxon>
        <taxon>Caudoviricetes</taxon>
        <taxon>Peduoviridae</taxon>
        <taxon>Maltschvirus</taxon>
        <taxon>Maltschvirus maltsch</taxon>
    </lineage>
</organism>